<dbReference type="InterPro" id="IPR000169">
    <property type="entry name" value="Pept_cys_AS"/>
</dbReference>
<feature type="domain" description="Cathepsin propeptide inhibitor" evidence="11">
    <location>
        <begin position="74"/>
        <end position="129"/>
    </location>
</feature>
<name>A0A176WM34_MARPO</name>
<reference evidence="13 14" key="1">
    <citation type="submission" date="2016-03" db="EMBL/GenBank/DDBJ databases">
        <title>Mechanisms controlling the formation of the plant cell surface in tip-growing cells are functionally conserved among land plants.</title>
        <authorList>
            <person name="Honkanen S."/>
            <person name="Jones V.A."/>
            <person name="Morieri G."/>
            <person name="Champion C."/>
            <person name="Hetherington A.J."/>
            <person name="Kelly S."/>
            <person name="Saint-Marcoux D."/>
            <person name="Proust H."/>
            <person name="Prescott H."/>
            <person name="Dolan L."/>
        </authorList>
    </citation>
    <scope>NUCLEOTIDE SEQUENCE [LARGE SCALE GENOMIC DNA]</scope>
    <source>
        <strain evidence="14">cv. Tak-1 and cv. Tak-2</strain>
        <tissue evidence="13">Whole gametophyte</tissue>
    </source>
</reference>
<keyword evidence="7" id="KW-1015">Disulfide bond</keyword>
<dbReference type="GO" id="GO:0000323">
    <property type="term" value="C:lytic vacuole"/>
    <property type="evidence" value="ECO:0007669"/>
    <property type="project" value="UniProtKB-ARBA"/>
</dbReference>
<organism evidence="13 14">
    <name type="scientific">Marchantia polymorpha subsp. ruderalis</name>
    <dbReference type="NCBI Taxonomy" id="1480154"/>
    <lineage>
        <taxon>Eukaryota</taxon>
        <taxon>Viridiplantae</taxon>
        <taxon>Streptophyta</taxon>
        <taxon>Embryophyta</taxon>
        <taxon>Marchantiophyta</taxon>
        <taxon>Marchantiopsida</taxon>
        <taxon>Marchantiidae</taxon>
        <taxon>Marchantiales</taxon>
        <taxon>Marchantiaceae</taxon>
        <taxon>Marchantia</taxon>
    </lineage>
</organism>
<dbReference type="EMBL" id="LVLJ01000445">
    <property type="protein sequence ID" value="OAE34210.1"/>
    <property type="molecule type" value="Genomic_DNA"/>
</dbReference>
<dbReference type="SMART" id="SM00848">
    <property type="entry name" value="Inhibitor_I29"/>
    <property type="match status" value="1"/>
</dbReference>
<feature type="chain" id="PRO_5042333826" evidence="9">
    <location>
        <begin position="28"/>
        <end position="389"/>
    </location>
</feature>
<reference evidence="15" key="3">
    <citation type="journal article" date="2020" name="Curr. Biol.">
        <title>Chromatin organization in early land plants reveals an ancestral association between H3K27me3, transposons, and constitutive heterochromatin.</title>
        <authorList>
            <person name="Montgomery S.A."/>
            <person name="Tanizawa Y."/>
            <person name="Galik B."/>
            <person name="Wang N."/>
            <person name="Ito T."/>
            <person name="Mochizuki T."/>
            <person name="Akimcheva S."/>
            <person name="Bowman J.L."/>
            <person name="Cognat V."/>
            <person name="Marechal-Drouard L."/>
            <person name="Ekker H."/>
            <person name="Hong S.F."/>
            <person name="Kohchi T."/>
            <person name="Lin S.S."/>
            <person name="Liu L.D."/>
            <person name="Nakamura Y."/>
            <person name="Valeeva L.R."/>
            <person name="Shakirov E.V."/>
            <person name="Shippen D.E."/>
            <person name="Wei W.L."/>
            <person name="Yagura M."/>
            <person name="Yamaoka S."/>
            <person name="Yamato K.T."/>
            <person name="Liu C."/>
            <person name="Berger F."/>
        </authorList>
    </citation>
    <scope>NUCLEOTIDE SEQUENCE [LARGE SCALE GENOMIC DNA]</scope>
    <source>
        <strain evidence="15">Tak-1</strain>
    </source>
</reference>
<dbReference type="InterPro" id="IPR039417">
    <property type="entry name" value="Peptidase_C1A_papain-like"/>
</dbReference>
<dbReference type="Pfam" id="PF08246">
    <property type="entry name" value="Inhibitor_I29"/>
    <property type="match status" value="1"/>
</dbReference>
<keyword evidence="14" id="KW-1185">Reference proteome</keyword>
<dbReference type="GO" id="GO:0006508">
    <property type="term" value="P:proteolysis"/>
    <property type="evidence" value="ECO:0007669"/>
    <property type="project" value="UniProtKB-KW"/>
</dbReference>
<dbReference type="InterPro" id="IPR038765">
    <property type="entry name" value="Papain-like_cys_pep_sf"/>
</dbReference>
<evidence type="ECO:0000256" key="4">
    <source>
        <dbReference type="ARBA" id="ARBA00022801"/>
    </source>
</evidence>
<evidence type="ECO:0000313" key="14">
    <source>
        <dbReference type="Proteomes" id="UP000077202"/>
    </source>
</evidence>
<dbReference type="InterPro" id="IPR013128">
    <property type="entry name" value="Peptidase_C1A"/>
</dbReference>
<evidence type="ECO:0000256" key="7">
    <source>
        <dbReference type="ARBA" id="ARBA00023157"/>
    </source>
</evidence>
<dbReference type="InterPro" id="IPR013201">
    <property type="entry name" value="Prot_inhib_I29"/>
</dbReference>
<evidence type="ECO:0000256" key="8">
    <source>
        <dbReference type="ARBA" id="ARBA00023180"/>
    </source>
</evidence>
<evidence type="ECO:0000256" key="2">
    <source>
        <dbReference type="ARBA" id="ARBA00022670"/>
    </source>
</evidence>
<keyword evidence="8" id="KW-0325">Glycoprotein</keyword>
<evidence type="ECO:0000259" key="10">
    <source>
        <dbReference type="SMART" id="SM00645"/>
    </source>
</evidence>
<keyword evidence="2" id="KW-0645">Protease</keyword>
<evidence type="ECO:0000256" key="5">
    <source>
        <dbReference type="ARBA" id="ARBA00022807"/>
    </source>
</evidence>
<sequence length="389" mass="42109">MENTRTWVTVLLVGLSMVAMALPAAAGTDFNSDDPLISQVIDRQAGGGGDGDDELGSANFLDAASLMLDAELHFKNFVRKYNKVYGSVEFAKRLAIFKDNLLRVVENQALDPEAQHGITPFMDLSEEEFAGRYLGLLNQPDFVTRSGKEIPSLPTEDLPANFDWRDAGAVTEVKNQGACGSCWAFSTTGAIEGAHFLQTGKLISLSEQQLVDCDHQCDPQMQDACDSGCNGGLMTNAYEYVIKAGGLEKESDYPYTGTDGKCKFDSNKIVVKVSNFTNIPVDEAQIAANLVKHGPLAVGINAAFMQTYIGGVSCPIICSKKRLDHGVLLVGYGDHGLAPLRLKYKPYWIIKNSWGASWGENGYYKICRGHGECGVNTMVSSVAAAFLES</sequence>
<dbReference type="PRINTS" id="PR00705">
    <property type="entry name" value="PAPAIN"/>
</dbReference>
<dbReference type="EMBL" id="AP019869">
    <property type="protein sequence ID" value="BBN09072.1"/>
    <property type="molecule type" value="Genomic_DNA"/>
</dbReference>
<evidence type="ECO:0000313" key="13">
    <source>
        <dbReference type="EMBL" id="OAE34210.1"/>
    </source>
</evidence>
<dbReference type="GO" id="GO:0008234">
    <property type="term" value="F:cysteine-type peptidase activity"/>
    <property type="evidence" value="ECO:0007669"/>
    <property type="project" value="UniProtKB-KW"/>
</dbReference>
<dbReference type="SUPFAM" id="SSF54001">
    <property type="entry name" value="Cysteine proteinases"/>
    <property type="match status" value="1"/>
</dbReference>
<feature type="domain" description="Peptidase C1A papain C-terminal" evidence="10">
    <location>
        <begin position="158"/>
        <end position="383"/>
    </location>
</feature>
<evidence type="ECO:0000313" key="12">
    <source>
        <dbReference type="EMBL" id="BBN09072.1"/>
    </source>
</evidence>
<dbReference type="InterPro" id="IPR025661">
    <property type="entry name" value="Pept_asp_AS"/>
</dbReference>
<dbReference type="AlphaFoldDB" id="A0A176WM34"/>
<evidence type="ECO:0000256" key="6">
    <source>
        <dbReference type="ARBA" id="ARBA00023145"/>
    </source>
</evidence>
<keyword evidence="4" id="KW-0378">Hydrolase</keyword>
<dbReference type="PROSITE" id="PS00139">
    <property type="entry name" value="THIOL_PROTEASE_CYS"/>
    <property type="match status" value="1"/>
</dbReference>
<keyword evidence="3 9" id="KW-0732">Signal</keyword>
<dbReference type="Proteomes" id="UP001162541">
    <property type="component" value="Chromosome 4"/>
</dbReference>
<evidence type="ECO:0000256" key="3">
    <source>
        <dbReference type="ARBA" id="ARBA00022729"/>
    </source>
</evidence>
<dbReference type="SMART" id="SM00645">
    <property type="entry name" value="Pept_C1"/>
    <property type="match status" value="1"/>
</dbReference>
<comment type="similarity">
    <text evidence="1">Belongs to the peptidase C1 family.</text>
</comment>
<protein>
    <submittedName>
        <fullName evidence="13">Uncharacterized protein</fullName>
    </submittedName>
</protein>
<evidence type="ECO:0000256" key="1">
    <source>
        <dbReference type="ARBA" id="ARBA00008455"/>
    </source>
</evidence>
<gene>
    <name evidence="13" type="ORF">AXG93_1593s1690</name>
    <name evidence="12" type="ORF">Mp_4g16890</name>
</gene>
<dbReference type="Proteomes" id="UP000077202">
    <property type="component" value="Unassembled WGS sequence"/>
</dbReference>
<dbReference type="Gene3D" id="3.90.70.10">
    <property type="entry name" value="Cysteine proteinases"/>
    <property type="match status" value="1"/>
</dbReference>
<dbReference type="PROSITE" id="PS00639">
    <property type="entry name" value="THIOL_PROTEASE_HIS"/>
    <property type="match status" value="1"/>
</dbReference>
<evidence type="ECO:0000259" key="11">
    <source>
        <dbReference type="SMART" id="SM00848"/>
    </source>
</evidence>
<dbReference type="Pfam" id="PF00112">
    <property type="entry name" value="Peptidase_C1"/>
    <property type="match status" value="1"/>
</dbReference>
<dbReference type="InterPro" id="IPR000668">
    <property type="entry name" value="Peptidase_C1A_C"/>
</dbReference>
<keyword evidence="5" id="KW-0788">Thiol protease</keyword>
<reference evidence="12" key="2">
    <citation type="journal article" date="2019" name="Curr. Biol.">
        <title>Chromatin organization in early land plants reveals an ancestral association between H3K27me3, transposons, and constitutive heterochromatin.</title>
        <authorList>
            <person name="Montgomery S.A."/>
            <person name="Tanizawa Y."/>
            <person name="Galik B."/>
            <person name="Wang N."/>
            <person name="Ito T."/>
            <person name="Mochizuki T."/>
            <person name="Akimcheva S."/>
            <person name="Bowman J."/>
            <person name="Cognat V."/>
            <person name="Drouard L."/>
            <person name="Ekker H."/>
            <person name="Houng S."/>
            <person name="Kohchi T."/>
            <person name="Lin S."/>
            <person name="Liu L.D."/>
            <person name="Nakamura Y."/>
            <person name="Valeeva L.R."/>
            <person name="Shakirov E.V."/>
            <person name="Shippen D.E."/>
            <person name="Wei W."/>
            <person name="Yagura M."/>
            <person name="Yamaoka S."/>
            <person name="Yamato K.T."/>
            <person name="Liu C."/>
            <person name="Berger F."/>
        </authorList>
    </citation>
    <scope>NUCLEOTIDE SEQUENCE [LARGE SCALE GENOMIC DNA]</scope>
    <source>
        <strain evidence="12">Tak-1</strain>
    </source>
</reference>
<evidence type="ECO:0000256" key="9">
    <source>
        <dbReference type="SAM" id="SignalP"/>
    </source>
</evidence>
<accession>A0A176WM34</accession>
<evidence type="ECO:0000313" key="15">
    <source>
        <dbReference type="Proteomes" id="UP001162541"/>
    </source>
</evidence>
<dbReference type="PANTHER" id="PTHR12411">
    <property type="entry name" value="CYSTEINE PROTEASE FAMILY C1-RELATED"/>
    <property type="match status" value="1"/>
</dbReference>
<keyword evidence="6" id="KW-0865">Zymogen</keyword>
<dbReference type="InterPro" id="IPR025660">
    <property type="entry name" value="Pept_his_AS"/>
</dbReference>
<dbReference type="FunFam" id="3.90.70.10:FF:000057">
    <property type="entry name" value="Cysteine protease RD19A"/>
    <property type="match status" value="1"/>
</dbReference>
<proteinExistence type="inferred from homology"/>
<dbReference type="CDD" id="cd02248">
    <property type="entry name" value="Peptidase_C1A"/>
    <property type="match status" value="1"/>
</dbReference>
<dbReference type="PROSITE" id="PS00640">
    <property type="entry name" value="THIOL_PROTEASE_ASN"/>
    <property type="match status" value="1"/>
</dbReference>
<feature type="signal peptide" evidence="9">
    <location>
        <begin position="1"/>
        <end position="27"/>
    </location>
</feature>